<proteinExistence type="predicted"/>
<dbReference type="OrthoDB" id="6412187at2759"/>
<organism evidence="1">
    <name type="scientific">Oppiella nova</name>
    <dbReference type="NCBI Taxonomy" id="334625"/>
    <lineage>
        <taxon>Eukaryota</taxon>
        <taxon>Metazoa</taxon>
        <taxon>Ecdysozoa</taxon>
        <taxon>Arthropoda</taxon>
        <taxon>Chelicerata</taxon>
        <taxon>Arachnida</taxon>
        <taxon>Acari</taxon>
        <taxon>Acariformes</taxon>
        <taxon>Sarcoptiformes</taxon>
        <taxon>Oribatida</taxon>
        <taxon>Brachypylina</taxon>
        <taxon>Oppioidea</taxon>
        <taxon>Oppiidae</taxon>
        <taxon>Oppiella</taxon>
    </lineage>
</organism>
<reference evidence="1" key="1">
    <citation type="submission" date="2020-11" db="EMBL/GenBank/DDBJ databases">
        <authorList>
            <person name="Tran Van P."/>
        </authorList>
    </citation>
    <scope>NUCLEOTIDE SEQUENCE</scope>
</reference>
<feature type="non-terminal residue" evidence="1">
    <location>
        <position position="1"/>
    </location>
</feature>
<dbReference type="InterPro" id="IPR017850">
    <property type="entry name" value="Alkaline_phosphatase_core_sf"/>
</dbReference>
<keyword evidence="2" id="KW-1185">Reference proteome</keyword>
<dbReference type="EMBL" id="CAJPVJ010016340">
    <property type="protein sequence ID" value="CAG2176201.1"/>
    <property type="molecule type" value="Genomic_DNA"/>
</dbReference>
<dbReference type="Gene3D" id="3.40.720.10">
    <property type="entry name" value="Alkaline Phosphatase, subunit A"/>
    <property type="match status" value="1"/>
</dbReference>
<feature type="non-terminal residue" evidence="1">
    <location>
        <position position="321"/>
    </location>
</feature>
<dbReference type="PANTHER" id="PTHR10974">
    <property type="entry name" value="FI08016P-RELATED"/>
    <property type="match status" value="1"/>
</dbReference>
<protein>
    <submittedName>
        <fullName evidence="1">Uncharacterized protein</fullName>
    </submittedName>
</protein>
<name>A0A7R9MFD3_9ACAR</name>
<gene>
    <name evidence="1" type="ORF">ONB1V03_LOCUS15635</name>
</gene>
<sequence length="321" mass="38271">NYEKVISLIPVIESPTVRELPESPDLPNVLFVGIDSVSRLQFDRHFPITARNIISGQGFHTIYGYNKVADNTFPNLTPLLTGHYVEDLWDETMNTQFDYFPFIWKEYHRKGNKTLYMEDAPIMHTYNYEKKGFADPPTDYYLRPYYLAMDSKTKDYCYLGRVELEVYYEYLLDFIRAMNARKQKYFAFHFMARLTHDILNNVEVRRIRQTLSGRYEERLPFMHIYVPQRYRYRNLTVNEDRLTTPFDIHSTLKHILEGKPNTTLKYGLSLLEEIPYNRSCDSIPVLEHWCVCHISRRIHDLHSVRPMAEFVVTKLNDLLHD</sequence>
<evidence type="ECO:0000313" key="1">
    <source>
        <dbReference type="EMBL" id="CAD7659023.1"/>
    </source>
</evidence>
<evidence type="ECO:0000313" key="2">
    <source>
        <dbReference type="Proteomes" id="UP000728032"/>
    </source>
</evidence>
<accession>A0A7R9MFD3</accession>
<dbReference type="Pfam" id="PF02995">
    <property type="entry name" value="DUF229"/>
    <property type="match status" value="2"/>
</dbReference>
<dbReference type="AlphaFoldDB" id="A0A7R9MFD3"/>
<dbReference type="Proteomes" id="UP000728032">
    <property type="component" value="Unassembled WGS sequence"/>
</dbReference>
<dbReference type="CDD" id="cd16021">
    <property type="entry name" value="ALP_like"/>
    <property type="match status" value="1"/>
</dbReference>
<dbReference type="InterPro" id="IPR004245">
    <property type="entry name" value="DUF229"/>
</dbReference>
<dbReference type="EMBL" id="OC931165">
    <property type="protein sequence ID" value="CAD7659023.1"/>
    <property type="molecule type" value="Genomic_DNA"/>
</dbReference>
<dbReference type="PANTHER" id="PTHR10974:SF1">
    <property type="entry name" value="FI08016P-RELATED"/>
    <property type="match status" value="1"/>
</dbReference>
<dbReference type="GO" id="GO:0005615">
    <property type="term" value="C:extracellular space"/>
    <property type="evidence" value="ECO:0007669"/>
    <property type="project" value="TreeGrafter"/>
</dbReference>